<dbReference type="OrthoDB" id="9806643at2"/>
<feature type="binding site" evidence="5">
    <location>
        <position position="66"/>
    </location>
    <ligand>
        <name>S-adenosyl-L-methionine</name>
        <dbReference type="ChEBI" id="CHEBI:59789"/>
    </ligand>
</feature>
<dbReference type="Pfam" id="PF02590">
    <property type="entry name" value="SPOUT_MTase"/>
    <property type="match status" value="1"/>
</dbReference>
<evidence type="ECO:0000256" key="3">
    <source>
        <dbReference type="ARBA" id="ARBA00022691"/>
    </source>
</evidence>
<keyword evidence="1 5" id="KW-0489">Methyltransferase</keyword>
<proteinExistence type="inferred from homology"/>
<keyword evidence="5" id="KW-0963">Cytoplasm</keyword>
<dbReference type="InterPro" id="IPR003742">
    <property type="entry name" value="RlmH-like"/>
</dbReference>
<feature type="binding site" evidence="5">
    <location>
        <begin position="117"/>
        <end position="122"/>
    </location>
    <ligand>
        <name>S-adenosyl-L-methionine</name>
        <dbReference type="ChEBI" id="CHEBI:59789"/>
    </ligand>
</feature>
<dbReference type="GO" id="GO:0070038">
    <property type="term" value="F:rRNA (pseudouridine-N3-)-methyltransferase activity"/>
    <property type="evidence" value="ECO:0007669"/>
    <property type="project" value="UniProtKB-UniRule"/>
</dbReference>
<protein>
    <recommendedName>
        <fullName evidence="5">Ribosomal RNA large subunit methyltransferase H</fullName>
        <ecNumber evidence="5">2.1.1.177</ecNumber>
    </recommendedName>
    <alternativeName>
        <fullName evidence="5">23S rRNA (pseudouridine1915-N3)-methyltransferase</fullName>
    </alternativeName>
    <alternativeName>
        <fullName evidence="5">23S rRNA m3Psi1915 methyltransferase</fullName>
    </alternativeName>
    <alternativeName>
        <fullName evidence="5">rRNA (pseudouridine-N3-)-methyltransferase RlmH</fullName>
    </alternativeName>
</protein>
<dbReference type="SUPFAM" id="SSF75217">
    <property type="entry name" value="alpha/beta knot"/>
    <property type="match status" value="1"/>
</dbReference>
<comment type="catalytic activity">
    <reaction evidence="5">
        <text>pseudouridine(1915) in 23S rRNA + S-adenosyl-L-methionine = N(3)-methylpseudouridine(1915) in 23S rRNA + S-adenosyl-L-homocysteine + H(+)</text>
        <dbReference type="Rhea" id="RHEA:42752"/>
        <dbReference type="Rhea" id="RHEA-COMP:10221"/>
        <dbReference type="Rhea" id="RHEA-COMP:10222"/>
        <dbReference type="ChEBI" id="CHEBI:15378"/>
        <dbReference type="ChEBI" id="CHEBI:57856"/>
        <dbReference type="ChEBI" id="CHEBI:59789"/>
        <dbReference type="ChEBI" id="CHEBI:65314"/>
        <dbReference type="ChEBI" id="CHEBI:74486"/>
        <dbReference type="EC" id="2.1.1.177"/>
    </reaction>
</comment>
<dbReference type="CDD" id="cd18081">
    <property type="entry name" value="RlmH-like"/>
    <property type="match status" value="1"/>
</dbReference>
<keyword evidence="5" id="KW-0698">rRNA processing</keyword>
<dbReference type="AlphaFoldDB" id="A0A239LU81"/>
<gene>
    <name evidence="5" type="primary">rlmH</name>
    <name evidence="6" type="ORF">SAMN05421770_107264</name>
</gene>
<dbReference type="Gene3D" id="3.40.1280.10">
    <property type="match status" value="1"/>
</dbReference>
<name>A0A239LU81_9BACT</name>
<dbReference type="RefSeq" id="WP_089409895.1">
    <property type="nucleotide sequence ID" value="NZ_FZOU01000007.1"/>
</dbReference>
<accession>A0A239LU81</accession>
<evidence type="ECO:0000256" key="1">
    <source>
        <dbReference type="ARBA" id="ARBA00022603"/>
    </source>
</evidence>
<comment type="subcellular location">
    <subcellularLocation>
        <location evidence="5">Cytoplasm</location>
    </subcellularLocation>
</comment>
<keyword evidence="2 5" id="KW-0808">Transferase</keyword>
<reference evidence="6 7" key="1">
    <citation type="submission" date="2017-06" db="EMBL/GenBank/DDBJ databases">
        <authorList>
            <person name="Kim H.J."/>
            <person name="Triplett B.A."/>
        </authorList>
    </citation>
    <scope>NUCLEOTIDE SEQUENCE [LARGE SCALE GENOMIC DNA]</scope>
    <source>
        <strain evidence="6 7">DSM 18704</strain>
    </source>
</reference>
<dbReference type="EMBL" id="FZOU01000007">
    <property type="protein sequence ID" value="SNT33522.1"/>
    <property type="molecule type" value="Genomic_DNA"/>
</dbReference>
<keyword evidence="7" id="KW-1185">Reference proteome</keyword>
<sequence>MKIVLASVVSRRARSKAEGVDKMVADYTQRAGRYVPVETLLAESEAALLAAAERQPGRPAAYLVLLDSRGQTFSSEEFAQFVGRQQDGGTQRMLLGIGPADGWSDGARKQAQTLFSLGRITLPHELARVVLAEQVYRALTILAGHPYHGGH</sequence>
<evidence type="ECO:0000313" key="7">
    <source>
        <dbReference type="Proteomes" id="UP000198356"/>
    </source>
</evidence>
<comment type="similarity">
    <text evidence="4 5">Belongs to the RNA methyltransferase RlmH family.</text>
</comment>
<keyword evidence="3 5" id="KW-0949">S-adenosyl-L-methionine</keyword>
<feature type="binding site" evidence="5">
    <location>
        <position position="98"/>
    </location>
    <ligand>
        <name>S-adenosyl-L-methionine</name>
        <dbReference type="ChEBI" id="CHEBI:59789"/>
    </ligand>
</feature>
<evidence type="ECO:0000256" key="5">
    <source>
        <dbReference type="HAMAP-Rule" id="MF_00658"/>
    </source>
</evidence>
<dbReference type="PANTHER" id="PTHR33603:SF1">
    <property type="entry name" value="RIBOSOMAL RNA LARGE SUBUNIT METHYLTRANSFERASE H"/>
    <property type="match status" value="1"/>
</dbReference>
<dbReference type="GO" id="GO:0005737">
    <property type="term" value="C:cytoplasm"/>
    <property type="evidence" value="ECO:0007669"/>
    <property type="project" value="UniProtKB-SubCell"/>
</dbReference>
<comment type="subunit">
    <text evidence="5">Homodimer.</text>
</comment>
<evidence type="ECO:0000256" key="2">
    <source>
        <dbReference type="ARBA" id="ARBA00022679"/>
    </source>
</evidence>
<dbReference type="Proteomes" id="UP000198356">
    <property type="component" value="Unassembled WGS sequence"/>
</dbReference>
<evidence type="ECO:0000313" key="6">
    <source>
        <dbReference type="EMBL" id="SNT33522.1"/>
    </source>
</evidence>
<organism evidence="6 7">
    <name type="scientific">Granulicella rosea</name>
    <dbReference type="NCBI Taxonomy" id="474952"/>
    <lineage>
        <taxon>Bacteria</taxon>
        <taxon>Pseudomonadati</taxon>
        <taxon>Acidobacteriota</taxon>
        <taxon>Terriglobia</taxon>
        <taxon>Terriglobales</taxon>
        <taxon>Acidobacteriaceae</taxon>
        <taxon>Granulicella</taxon>
    </lineage>
</organism>
<dbReference type="InterPro" id="IPR029028">
    <property type="entry name" value="Alpha/beta_knot_MTases"/>
</dbReference>
<comment type="function">
    <text evidence="5">Specifically methylates the pseudouridine at position 1915 (m3Psi1915) in 23S rRNA.</text>
</comment>
<dbReference type="PANTHER" id="PTHR33603">
    <property type="entry name" value="METHYLTRANSFERASE"/>
    <property type="match status" value="1"/>
</dbReference>
<dbReference type="HAMAP" id="MF_00658">
    <property type="entry name" value="23SrRNA_methyltr_H"/>
    <property type="match status" value="1"/>
</dbReference>
<evidence type="ECO:0000256" key="4">
    <source>
        <dbReference type="ARBA" id="ARBA00038303"/>
    </source>
</evidence>
<dbReference type="EC" id="2.1.1.177" evidence="5"/>
<dbReference type="InterPro" id="IPR029026">
    <property type="entry name" value="tRNA_m1G_MTases_N"/>
</dbReference>